<keyword evidence="1" id="KW-0472">Membrane</keyword>
<feature type="transmembrane region" description="Helical" evidence="1">
    <location>
        <begin position="67"/>
        <end position="86"/>
    </location>
</feature>
<keyword evidence="1" id="KW-1133">Transmembrane helix</keyword>
<keyword evidence="3" id="KW-1185">Reference proteome</keyword>
<evidence type="ECO:0000256" key="1">
    <source>
        <dbReference type="SAM" id="Phobius"/>
    </source>
</evidence>
<dbReference type="EMBL" id="JAATJE010000002">
    <property type="protein sequence ID" value="NJC35250.1"/>
    <property type="molecule type" value="Genomic_DNA"/>
</dbReference>
<keyword evidence="1" id="KW-0812">Transmembrane</keyword>
<feature type="transmembrane region" description="Helical" evidence="1">
    <location>
        <begin position="43"/>
        <end position="62"/>
    </location>
</feature>
<dbReference type="RefSeq" id="WP_167955993.1">
    <property type="nucleotide sequence ID" value="NZ_JAATJE010000002.1"/>
</dbReference>
<sequence>MSALAILLATVGFGMLGLATDAHYRRRFGLLPAPERKRRMRAIGWILLALSLMPPVIGSGWIFGPVLACGTVMTGAGISFLLLNLLPAPPATGVRPAASSIRRRPW</sequence>
<reference evidence="2 3" key="1">
    <citation type="submission" date="2020-03" db="EMBL/GenBank/DDBJ databases">
        <title>Genomic Encyclopedia of Type Strains, Phase IV (KMG-IV): sequencing the most valuable type-strain genomes for metagenomic binning, comparative biology and taxonomic classification.</title>
        <authorList>
            <person name="Goeker M."/>
        </authorList>
    </citation>
    <scope>NUCLEOTIDE SEQUENCE [LARGE SCALE GENOMIC DNA]</scope>
    <source>
        <strain evidence="2 3">DSM 27651</strain>
    </source>
</reference>
<dbReference type="GO" id="GO:0006508">
    <property type="term" value="P:proteolysis"/>
    <property type="evidence" value="ECO:0007669"/>
    <property type="project" value="UniProtKB-KW"/>
</dbReference>
<evidence type="ECO:0000313" key="3">
    <source>
        <dbReference type="Proteomes" id="UP000734218"/>
    </source>
</evidence>
<keyword evidence="2" id="KW-0378">Hydrolase</keyword>
<name>A0ABX0XPV6_9SPHN</name>
<dbReference type="Pfam" id="PF11804">
    <property type="entry name" value="DUF3325"/>
    <property type="match status" value="1"/>
</dbReference>
<evidence type="ECO:0000313" key="2">
    <source>
        <dbReference type="EMBL" id="NJC35250.1"/>
    </source>
</evidence>
<keyword evidence="2" id="KW-0645">Protease</keyword>
<accession>A0ABX0XPV6</accession>
<gene>
    <name evidence="2" type="ORF">GGR88_002764</name>
</gene>
<dbReference type="InterPro" id="IPR021762">
    <property type="entry name" value="DUF3325"/>
</dbReference>
<proteinExistence type="predicted"/>
<organism evidence="2 3">
    <name type="scientific">Sphingomonas jejuensis</name>
    <dbReference type="NCBI Taxonomy" id="904715"/>
    <lineage>
        <taxon>Bacteria</taxon>
        <taxon>Pseudomonadati</taxon>
        <taxon>Pseudomonadota</taxon>
        <taxon>Alphaproteobacteria</taxon>
        <taxon>Sphingomonadales</taxon>
        <taxon>Sphingomonadaceae</taxon>
        <taxon>Sphingomonas</taxon>
    </lineage>
</organism>
<comment type="caution">
    <text evidence="2">The sequence shown here is derived from an EMBL/GenBank/DDBJ whole genome shotgun (WGS) entry which is preliminary data.</text>
</comment>
<dbReference type="Proteomes" id="UP000734218">
    <property type="component" value="Unassembled WGS sequence"/>
</dbReference>
<dbReference type="GO" id="GO:0008233">
    <property type="term" value="F:peptidase activity"/>
    <property type="evidence" value="ECO:0007669"/>
    <property type="project" value="UniProtKB-KW"/>
</dbReference>
<protein>
    <submittedName>
        <fullName evidence="2">Zn-dependent protease</fullName>
    </submittedName>
</protein>